<dbReference type="Proteomes" id="UP001165069">
    <property type="component" value="Unassembled WGS sequence"/>
</dbReference>
<organism evidence="1 2">
    <name type="scientific">Geothrix limicola</name>
    <dbReference type="NCBI Taxonomy" id="2927978"/>
    <lineage>
        <taxon>Bacteria</taxon>
        <taxon>Pseudomonadati</taxon>
        <taxon>Acidobacteriota</taxon>
        <taxon>Holophagae</taxon>
        <taxon>Holophagales</taxon>
        <taxon>Holophagaceae</taxon>
        <taxon>Geothrix</taxon>
    </lineage>
</organism>
<proteinExistence type="predicted"/>
<accession>A0ABQ5QIB8</accession>
<evidence type="ECO:0000313" key="2">
    <source>
        <dbReference type="Proteomes" id="UP001165069"/>
    </source>
</evidence>
<sequence>MPTFITLGRLPDSPGSIPRAAQLAGLAPSDAARLLTGTFPRILLRAAAEPEALVSAFTAEGFVAWASDLAEVPTDAQRILVRSLAWTEDGFVAQDAQGAEHACPFDAVCLLQRGARVQSTLEVEKTTTRKFALGRAVMSGGLMLTKQVTQTTERATQAKEPFLLIQRGDGGPDLMIYEHRMSYQCLGAQMAQATLANLGLLAARFQSLGPQAPLDDRVGRPGFVAGLPLMAVDPVDLGLHLVSEARRRGC</sequence>
<dbReference type="RefSeq" id="WP_285576109.1">
    <property type="nucleotide sequence ID" value="NZ_BSDE01000005.1"/>
</dbReference>
<evidence type="ECO:0000313" key="1">
    <source>
        <dbReference type="EMBL" id="GLH74151.1"/>
    </source>
</evidence>
<gene>
    <name evidence="1" type="ORF">GETHLI_26530</name>
</gene>
<dbReference type="EMBL" id="BSDE01000005">
    <property type="protein sequence ID" value="GLH74151.1"/>
    <property type="molecule type" value="Genomic_DNA"/>
</dbReference>
<name>A0ABQ5QIB8_9BACT</name>
<keyword evidence="2" id="KW-1185">Reference proteome</keyword>
<protein>
    <submittedName>
        <fullName evidence="1">Uncharacterized protein</fullName>
    </submittedName>
</protein>
<reference evidence="1 2" key="1">
    <citation type="journal article" date="2023" name="Antonie Van Leeuwenhoek">
        <title>Mesoterricola silvestris gen. nov., sp. nov., Mesoterricola sediminis sp. nov., Geothrix oryzae sp. nov., Geothrix edaphica sp. nov., Geothrix rubra sp. nov., and Geothrix limicola sp. nov., six novel members of Acidobacteriota isolated from soils.</title>
        <authorList>
            <person name="Itoh H."/>
            <person name="Sugisawa Y."/>
            <person name="Mise K."/>
            <person name="Xu Z."/>
            <person name="Kuniyasu M."/>
            <person name="Ushijima N."/>
            <person name="Kawano K."/>
            <person name="Kobayashi E."/>
            <person name="Shiratori Y."/>
            <person name="Masuda Y."/>
            <person name="Senoo K."/>
        </authorList>
    </citation>
    <scope>NUCLEOTIDE SEQUENCE [LARGE SCALE GENOMIC DNA]</scope>
    <source>
        <strain evidence="1 2">Red804</strain>
    </source>
</reference>
<comment type="caution">
    <text evidence="1">The sequence shown here is derived from an EMBL/GenBank/DDBJ whole genome shotgun (WGS) entry which is preliminary data.</text>
</comment>